<evidence type="ECO:0000313" key="2">
    <source>
        <dbReference type="Proteomes" id="UP000582090"/>
    </source>
</evidence>
<organism evidence="1 2">
    <name type="scientific">Rhizobium metallidurans</name>
    <dbReference type="NCBI Taxonomy" id="1265931"/>
    <lineage>
        <taxon>Bacteria</taxon>
        <taxon>Pseudomonadati</taxon>
        <taxon>Pseudomonadota</taxon>
        <taxon>Alphaproteobacteria</taxon>
        <taxon>Hyphomicrobiales</taxon>
        <taxon>Rhizobiaceae</taxon>
        <taxon>Rhizobium/Agrobacterium group</taxon>
        <taxon>Rhizobium</taxon>
    </lineage>
</organism>
<gene>
    <name evidence="1" type="ORF">GGQ67_002105</name>
</gene>
<keyword evidence="2" id="KW-1185">Reference proteome</keyword>
<dbReference type="EMBL" id="JACIDW010000004">
    <property type="protein sequence ID" value="MBB3964448.1"/>
    <property type="molecule type" value="Genomic_DNA"/>
</dbReference>
<name>A0A7W6GAB3_9HYPH</name>
<reference evidence="1 2" key="1">
    <citation type="submission" date="2020-08" db="EMBL/GenBank/DDBJ databases">
        <title>Genomic Encyclopedia of Type Strains, Phase IV (KMG-IV): sequencing the most valuable type-strain genomes for metagenomic binning, comparative biology and taxonomic classification.</title>
        <authorList>
            <person name="Goeker M."/>
        </authorList>
    </citation>
    <scope>NUCLEOTIDE SEQUENCE [LARGE SCALE GENOMIC DNA]</scope>
    <source>
        <strain evidence="1 2">DSM 26575</strain>
    </source>
</reference>
<proteinExistence type="predicted"/>
<accession>A0A7W6GAB3</accession>
<dbReference type="AlphaFoldDB" id="A0A7W6GAB3"/>
<comment type="caution">
    <text evidence="1">The sequence shown here is derived from an EMBL/GenBank/DDBJ whole genome shotgun (WGS) entry which is preliminary data.</text>
</comment>
<evidence type="ECO:0000313" key="1">
    <source>
        <dbReference type="EMBL" id="MBB3964448.1"/>
    </source>
</evidence>
<dbReference type="Proteomes" id="UP000582090">
    <property type="component" value="Unassembled WGS sequence"/>
</dbReference>
<protein>
    <submittedName>
        <fullName evidence="1">Uncharacterized protein</fullName>
    </submittedName>
</protein>
<sequence>MRKTPTENGHNPLFYALLATAGIGNFMQKPYIQRD</sequence>